<accession>A0A9P9A9W8</accession>
<dbReference type="PANTHER" id="PTHR12466:SF8">
    <property type="entry name" value="PARAFIBROMIN"/>
    <property type="match status" value="1"/>
</dbReference>
<evidence type="ECO:0000259" key="6">
    <source>
        <dbReference type="Pfam" id="PF05179"/>
    </source>
</evidence>
<name>A0A9P9A9W8_9PEZI</name>
<dbReference type="PANTHER" id="PTHR12466">
    <property type="entry name" value="CDC73 DOMAIN PROTEIN"/>
    <property type="match status" value="1"/>
</dbReference>
<keyword evidence="3" id="KW-0804">Transcription</keyword>
<evidence type="ECO:0000256" key="2">
    <source>
        <dbReference type="ARBA" id="ARBA00010427"/>
    </source>
</evidence>
<dbReference type="GO" id="GO:0051301">
    <property type="term" value="P:cell division"/>
    <property type="evidence" value="ECO:0007669"/>
    <property type="project" value="UniProtKB-KW"/>
</dbReference>
<dbReference type="GO" id="GO:0000993">
    <property type="term" value="F:RNA polymerase II complex binding"/>
    <property type="evidence" value="ECO:0007669"/>
    <property type="project" value="TreeGrafter"/>
</dbReference>
<comment type="similarity">
    <text evidence="2">Belongs to the CDC73 family.</text>
</comment>
<proteinExistence type="inferred from homology"/>
<evidence type="ECO:0000313" key="8">
    <source>
        <dbReference type="Proteomes" id="UP000770015"/>
    </source>
</evidence>
<organism evidence="7 8">
    <name type="scientific">Plectosphaerella plurivora</name>
    <dbReference type="NCBI Taxonomy" id="936078"/>
    <lineage>
        <taxon>Eukaryota</taxon>
        <taxon>Fungi</taxon>
        <taxon>Dikarya</taxon>
        <taxon>Ascomycota</taxon>
        <taxon>Pezizomycotina</taxon>
        <taxon>Sordariomycetes</taxon>
        <taxon>Hypocreomycetidae</taxon>
        <taxon>Glomerellales</taxon>
        <taxon>Plectosphaerellaceae</taxon>
        <taxon>Plectosphaerella</taxon>
    </lineage>
</organism>
<dbReference type="EMBL" id="JAGSXJ010000014">
    <property type="protein sequence ID" value="KAH6685695.1"/>
    <property type="molecule type" value="Genomic_DNA"/>
</dbReference>
<dbReference type="Gene3D" id="3.40.50.11990">
    <property type="entry name" value="RNA polymerase II accessory factor, Cdc73 C-terminal domain"/>
    <property type="match status" value="1"/>
</dbReference>
<keyword evidence="7" id="KW-0132">Cell division</keyword>
<dbReference type="GO" id="GO:0006368">
    <property type="term" value="P:transcription elongation by RNA polymerase II"/>
    <property type="evidence" value="ECO:0007669"/>
    <property type="project" value="InterPro"/>
</dbReference>
<feature type="domain" description="Cell division control protein 73 C-terminal" evidence="6">
    <location>
        <begin position="226"/>
        <end position="390"/>
    </location>
</feature>
<feature type="region of interest" description="Disordered" evidence="5">
    <location>
        <begin position="15"/>
        <end position="38"/>
    </location>
</feature>
<dbReference type="GO" id="GO:0016593">
    <property type="term" value="C:Cdc73/Paf1 complex"/>
    <property type="evidence" value="ECO:0007669"/>
    <property type="project" value="InterPro"/>
</dbReference>
<dbReference type="AlphaFoldDB" id="A0A9P9A9W8"/>
<dbReference type="FunFam" id="3.40.50.11990:FF:000003">
    <property type="entry name" value="Pol II transcription elongation factor subunit Cdc73"/>
    <property type="match status" value="1"/>
</dbReference>
<evidence type="ECO:0000256" key="4">
    <source>
        <dbReference type="ARBA" id="ARBA00023242"/>
    </source>
</evidence>
<dbReference type="InterPro" id="IPR031336">
    <property type="entry name" value="CDC73_C"/>
</dbReference>
<keyword evidence="4" id="KW-0539">Nucleus</keyword>
<sequence>MAAAEQDPLLLLRQSVTSKRPAIPSSSADTPPTEASLSKATHLHFSDVSVPLDTPTRFISSDQPVDLRSIYFAWLNKDVAIPEYNASATRLNEELAGLGKVQNLAFVERLDLFTWLEGASEESEHIRPLAGEGRDAAGAASAVKAVPSAAVGRSGRGTLDPRLALVYNGERKMGDRNTVLRGSKLVVCADQRQGHLNRLADNFSGLFRRAQARSTFYPEKKPPSRRPDPIILLSPSASSILRLSNIRSFLENGRYMPPDSGSASSSMLHVSRVLKDVDPSRPTRFILVEGPEQFKPEYWDRVAAVFTTGQTWQFKNYKWSDPNELFRRVQGIFVGWRGELPPQNIQDWGHRVMQLGVDRPRGQMGVGPAADAARFRDKEVVEAIWKQIEAGMKAKGWTKTSAPAAL</sequence>
<protein>
    <submittedName>
        <fullName evidence="7">Cell division control protein</fullName>
    </submittedName>
</protein>
<dbReference type="OrthoDB" id="2186602at2759"/>
<dbReference type="Pfam" id="PF05179">
    <property type="entry name" value="CDC73_C"/>
    <property type="match status" value="1"/>
</dbReference>
<dbReference type="GO" id="GO:0032968">
    <property type="term" value="P:positive regulation of transcription elongation by RNA polymerase II"/>
    <property type="evidence" value="ECO:0007669"/>
    <property type="project" value="TreeGrafter"/>
</dbReference>
<keyword evidence="8" id="KW-1185">Reference proteome</keyword>
<evidence type="ECO:0000256" key="3">
    <source>
        <dbReference type="ARBA" id="ARBA00023163"/>
    </source>
</evidence>
<gene>
    <name evidence="7" type="ORF">F5X68DRAFT_170479</name>
</gene>
<comment type="caution">
    <text evidence="7">The sequence shown here is derived from an EMBL/GenBank/DDBJ whole genome shotgun (WGS) entry which is preliminary data.</text>
</comment>
<reference evidence="7" key="1">
    <citation type="journal article" date="2021" name="Nat. Commun.">
        <title>Genetic determinants of endophytism in the Arabidopsis root mycobiome.</title>
        <authorList>
            <person name="Mesny F."/>
            <person name="Miyauchi S."/>
            <person name="Thiergart T."/>
            <person name="Pickel B."/>
            <person name="Atanasova L."/>
            <person name="Karlsson M."/>
            <person name="Huettel B."/>
            <person name="Barry K.W."/>
            <person name="Haridas S."/>
            <person name="Chen C."/>
            <person name="Bauer D."/>
            <person name="Andreopoulos W."/>
            <person name="Pangilinan J."/>
            <person name="LaButti K."/>
            <person name="Riley R."/>
            <person name="Lipzen A."/>
            <person name="Clum A."/>
            <person name="Drula E."/>
            <person name="Henrissat B."/>
            <person name="Kohler A."/>
            <person name="Grigoriev I.V."/>
            <person name="Martin F.M."/>
            <person name="Hacquard S."/>
        </authorList>
    </citation>
    <scope>NUCLEOTIDE SEQUENCE</scope>
    <source>
        <strain evidence="7">MPI-SDFR-AT-0117</strain>
    </source>
</reference>
<comment type="subcellular location">
    <subcellularLocation>
        <location evidence="1">Nucleus</location>
    </subcellularLocation>
</comment>
<evidence type="ECO:0000256" key="1">
    <source>
        <dbReference type="ARBA" id="ARBA00004123"/>
    </source>
</evidence>
<dbReference type="Proteomes" id="UP000770015">
    <property type="component" value="Unassembled WGS sequence"/>
</dbReference>
<evidence type="ECO:0000256" key="5">
    <source>
        <dbReference type="SAM" id="MobiDB-lite"/>
    </source>
</evidence>
<dbReference type="InterPro" id="IPR007852">
    <property type="entry name" value="Cdc73/Parafibromin"/>
</dbReference>
<evidence type="ECO:0000313" key="7">
    <source>
        <dbReference type="EMBL" id="KAH6685695.1"/>
    </source>
</evidence>
<keyword evidence="7" id="KW-0131">Cell cycle</keyword>
<dbReference type="InterPro" id="IPR038103">
    <property type="entry name" value="CDC73_C_sf"/>
</dbReference>